<evidence type="ECO:0000313" key="1">
    <source>
        <dbReference type="EMBL" id="AMY09660.1"/>
    </source>
</evidence>
<dbReference type="EMBL" id="CP015136">
    <property type="protein sequence ID" value="AMY09660.1"/>
    <property type="molecule type" value="Genomic_DNA"/>
</dbReference>
<name>A0A143PND7_LUTPR</name>
<protein>
    <submittedName>
        <fullName evidence="1">Uncharacterized protein</fullName>
    </submittedName>
</protein>
<dbReference type="RefSeq" id="WP_110171395.1">
    <property type="nucleotide sequence ID" value="NZ_CP015136.1"/>
</dbReference>
<organism evidence="1 2">
    <name type="scientific">Luteitalea pratensis</name>
    <dbReference type="NCBI Taxonomy" id="1855912"/>
    <lineage>
        <taxon>Bacteria</taxon>
        <taxon>Pseudomonadati</taxon>
        <taxon>Acidobacteriota</taxon>
        <taxon>Vicinamibacteria</taxon>
        <taxon>Vicinamibacterales</taxon>
        <taxon>Vicinamibacteraceae</taxon>
        <taxon>Luteitalea</taxon>
    </lineage>
</organism>
<accession>A0A143PND7</accession>
<dbReference type="STRING" id="1855912.LuPra_02882"/>
<keyword evidence="2" id="KW-1185">Reference proteome</keyword>
<dbReference type="KEGG" id="abac:LuPra_02882"/>
<reference evidence="1 2" key="1">
    <citation type="journal article" date="2016" name="Genome Announc.">
        <title>First Complete Genome Sequence of a Subdivision 6 Acidobacterium Strain.</title>
        <authorList>
            <person name="Huang S."/>
            <person name="Vieira S."/>
            <person name="Bunk B."/>
            <person name="Riedel T."/>
            <person name="Sproer C."/>
            <person name="Overmann J."/>
        </authorList>
    </citation>
    <scope>NUCLEOTIDE SEQUENCE [LARGE SCALE GENOMIC DNA]</scope>
    <source>
        <strain evidence="2">DSM 100886 HEG_-6_39</strain>
    </source>
</reference>
<sequence>MTATFLLWLAMVTSGVVQTALPLSLHIRVFRGQAEVTRETTVTVYPAGARTNGQPAPVADGGERRLPLAAGQYDLQLVQQQDGKVSGIVWTTLRLLVDYPGEGGHHLEVLNFEKEWGALEVRAQGPHQSGQVGWRTRLLRKDGTEVARGVDGEGYQLVVAPAGTYDLVVEGGAAPVRIADVDVKANLTYVRTF</sequence>
<dbReference type="AlphaFoldDB" id="A0A143PND7"/>
<dbReference type="Proteomes" id="UP000076079">
    <property type="component" value="Chromosome"/>
</dbReference>
<reference evidence="2" key="2">
    <citation type="submission" date="2016-04" db="EMBL/GenBank/DDBJ databases">
        <title>First Complete Genome Sequence of a Subdivision 6 Acidobacterium.</title>
        <authorList>
            <person name="Huang S."/>
            <person name="Vieira S."/>
            <person name="Bunk B."/>
            <person name="Riedel T."/>
            <person name="Sproeer C."/>
            <person name="Overmann J."/>
        </authorList>
    </citation>
    <scope>NUCLEOTIDE SEQUENCE [LARGE SCALE GENOMIC DNA]</scope>
    <source>
        <strain evidence="2">DSM 100886 HEG_-6_39</strain>
    </source>
</reference>
<proteinExistence type="predicted"/>
<gene>
    <name evidence="1" type="ORF">LuPra_02882</name>
</gene>
<evidence type="ECO:0000313" key="2">
    <source>
        <dbReference type="Proteomes" id="UP000076079"/>
    </source>
</evidence>